<feature type="compositionally biased region" description="Pro residues" evidence="1">
    <location>
        <begin position="392"/>
        <end position="411"/>
    </location>
</feature>
<keyword evidence="2" id="KW-1133">Transmembrane helix</keyword>
<keyword evidence="4" id="KW-1185">Reference proteome</keyword>
<name>A0A3R7M4H7_PENVA</name>
<evidence type="ECO:0000256" key="2">
    <source>
        <dbReference type="SAM" id="Phobius"/>
    </source>
</evidence>
<feature type="compositionally biased region" description="Basic residues" evidence="1">
    <location>
        <begin position="377"/>
        <end position="389"/>
    </location>
</feature>
<keyword evidence="2" id="KW-0472">Membrane</keyword>
<reference evidence="3 4" key="1">
    <citation type="submission" date="2018-04" db="EMBL/GenBank/DDBJ databases">
        <authorList>
            <person name="Zhang X."/>
            <person name="Yuan J."/>
            <person name="Li F."/>
            <person name="Xiang J."/>
        </authorList>
    </citation>
    <scope>NUCLEOTIDE SEQUENCE [LARGE SCALE GENOMIC DNA]</scope>
    <source>
        <tissue evidence="3">Muscle</tissue>
    </source>
</reference>
<protein>
    <submittedName>
        <fullName evidence="3">Uncharacterized protein</fullName>
    </submittedName>
</protein>
<evidence type="ECO:0000313" key="4">
    <source>
        <dbReference type="Proteomes" id="UP000283509"/>
    </source>
</evidence>
<comment type="caution">
    <text evidence="3">The sequence shown here is derived from an EMBL/GenBank/DDBJ whole genome shotgun (WGS) entry which is preliminary data.</text>
</comment>
<reference evidence="3 4" key="2">
    <citation type="submission" date="2019-01" db="EMBL/GenBank/DDBJ databases">
        <title>The decoding of complex shrimp genome reveals the adaptation for benthos swimmer, frequently molting mechanism and breeding impact on genome.</title>
        <authorList>
            <person name="Sun Y."/>
            <person name="Gao Y."/>
            <person name="Yu Y."/>
        </authorList>
    </citation>
    <scope>NUCLEOTIDE SEQUENCE [LARGE SCALE GENOMIC DNA]</scope>
    <source>
        <tissue evidence="3">Muscle</tissue>
    </source>
</reference>
<feature type="transmembrane region" description="Helical" evidence="2">
    <location>
        <begin position="79"/>
        <end position="98"/>
    </location>
</feature>
<feature type="region of interest" description="Disordered" evidence="1">
    <location>
        <begin position="374"/>
        <end position="413"/>
    </location>
</feature>
<dbReference type="AlphaFoldDB" id="A0A3R7M4H7"/>
<sequence length="439" mass="48306">MFCVLFFDLFRVTFSCIFLVTRLVYLFQLFRHSHFLSSSLFLSFSLSVSNILCLSLCLSVSITPILLSLSLNLFTHPFSYFPLFSFLLSLFLYPVYFFPFSPYLSRSLPCPPRPFSSLLLTPLLYNPIPIFLSPFSSAHFLALPLFFSPPHSFALLPPLPLSSSLLHSLPFPSFPFSISLAHFLAPPSSTLLLIFLPCPLPPPSISFPHSFALPPYPFLPPSLPPPPPALPYAACWECQRPASLAKILPPPGSSLSAGERGPVLRRTHKRAWGEGLPRDTGLCVTAGPVTTTAARTRRTGPLPFTGVESGRFICVGRVLLTLLATRMLRRAGQPRLYLRNRDVPSRRPPLGDFSCLQPSLPETINRDGACVNGKTGLRAKLHPSPRGRRGPASPPPEDVTEHPPPLTPPPSFTAILQPLMKLRLSPSLGDKASLSNPLE</sequence>
<feature type="transmembrane region" description="Helical" evidence="2">
    <location>
        <begin position="39"/>
        <end position="67"/>
    </location>
</feature>
<accession>A0A3R7M4H7</accession>
<organism evidence="3 4">
    <name type="scientific">Penaeus vannamei</name>
    <name type="common">Whiteleg shrimp</name>
    <name type="synonym">Litopenaeus vannamei</name>
    <dbReference type="NCBI Taxonomy" id="6689"/>
    <lineage>
        <taxon>Eukaryota</taxon>
        <taxon>Metazoa</taxon>
        <taxon>Ecdysozoa</taxon>
        <taxon>Arthropoda</taxon>
        <taxon>Crustacea</taxon>
        <taxon>Multicrustacea</taxon>
        <taxon>Malacostraca</taxon>
        <taxon>Eumalacostraca</taxon>
        <taxon>Eucarida</taxon>
        <taxon>Decapoda</taxon>
        <taxon>Dendrobranchiata</taxon>
        <taxon>Penaeoidea</taxon>
        <taxon>Penaeidae</taxon>
        <taxon>Penaeus</taxon>
    </lineage>
</organism>
<gene>
    <name evidence="3" type="ORF">C7M84_010002</name>
</gene>
<proteinExistence type="predicted"/>
<dbReference type="Proteomes" id="UP000283509">
    <property type="component" value="Unassembled WGS sequence"/>
</dbReference>
<dbReference type="EMBL" id="QCYY01002267">
    <property type="protein sequence ID" value="ROT71666.1"/>
    <property type="molecule type" value="Genomic_DNA"/>
</dbReference>
<evidence type="ECO:0000256" key="1">
    <source>
        <dbReference type="SAM" id="MobiDB-lite"/>
    </source>
</evidence>
<keyword evidence="2" id="KW-0812">Transmembrane</keyword>
<evidence type="ECO:0000313" key="3">
    <source>
        <dbReference type="EMBL" id="ROT71666.1"/>
    </source>
</evidence>
<feature type="transmembrane region" description="Helical" evidence="2">
    <location>
        <begin position="6"/>
        <end position="27"/>
    </location>
</feature>